<protein>
    <recommendedName>
        <fullName evidence="4">Major tropism determinant N-terminal domain-containing protein</fullName>
    </recommendedName>
</protein>
<dbReference type="AlphaFoldDB" id="A0ABD6D5C2"/>
<gene>
    <name evidence="2" type="ORF">ACFSBW_06385</name>
</gene>
<sequence length="102" mass="11512">MTENNDYNIPDQGATDWHTPLNDNFEKLDTDVEIRDVDANKGDYEPKSGAKYLATDTKRIYLGSGDAWEPFARLGGFSGQVYVQETEPDGQEGDIWFDTSEQ</sequence>
<dbReference type="Proteomes" id="UP001597052">
    <property type="component" value="Unassembled WGS sequence"/>
</dbReference>
<feature type="region of interest" description="Disordered" evidence="1">
    <location>
        <begin position="1"/>
        <end position="21"/>
    </location>
</feature>
<accession>A0ABD6D5C2</accession>
<comment type="caution">
    <text evidence="2">The sequence shown here is derived from an EMBL/GenBank/DDBJ whole genome shotgun (WGS) entry which is preliminary data.</text>
</comment>
<evidence type="ECO:0008006" key="4">
    <source>
        <dbReference type="Google" id="ProtNLM"/>
    </source>
</evidence>
<keyword evidence="3" id="KW-1185">Reference proteome</keyword>
<dbReference type="EMBL" id="JBHUDM010000002">
    <property type="protein sequence ID" value="MFD1641499.1"/>
    <property type="molecule type" value="Genomic_DNA"/>
</dbReference>
<evidence type="ECO:0000313" key="3">
    <source>
        <dbReference type="Proteomes" id="UP001597052"/>
    </source>
</evidence>
<organism evidence="2 3">
    <name type="scientific">Halohasta litorea</name>
    <dbReference type="NCBI Taxonomy" id="869891"/>
    <lineage>
        <taxon>Archaea</taxon>
        <taxon>Methanobacteriati</taxon>
        <taxon>Methanobacteriota</taxon>
        <taxon>Stenosarchaea group</taxon>
        <taxon>Halobacteria</taxon>
        <taxon>Halobacteriales</taxon>
        <taxon>Haloferacaceae</taxon>
        <taxon>Halohasta</taxon>
    </lineage>
</organism>
<name>A0ABD6D5C2_9EURY</name>
<evidence type="ECO:0000313" key="2">
    <source>
        <dbReference type="EMBL" id="MFD1641499.1"/>
    </source>
</evidence>
<evidence type="ECO:0000256" key="1">
    <source>
        <dbReference type="SAM" id="MobiDB-lite"/>
    </source>
</evidence>
<dbReference type="RefSeq" id="WP_256396897.1">
    <property type="nucleotide sequence ID" value="NZ_JANHDJ010000005.1"/>
</dbReference>
<proteinExistence type="predicted"/>
<reference evidence="2 3" key="1">
    <citation type="journal article" date="2019" name="Int. J. Syst. Evol. Microbiol.">
        <title>The Global Catalogue of Microorganisms (GCM) 10K type strain sequencing project: providing services to taxonomists for standard genome sequencing and annotation.</title>
        <authorList>
            <consortium name="The Broad Institute Genomics Platform"/>
            <consortium name="The Broad Institute Genome Sequencing Center for Infectious Disease"/>
            <person name="Wu L."/>
            <person name="Ma J."/>
        </authorList>
    </citation>
    <scope>NUCLEOTIDE SEQUENCE [LARGE SCALE GENOMIC DNA]</scope>
    <source>
        <strain evidence="2 3">CGMCC 1.10593</strain>
    </source>
</reference>